<sequence>MRPFFHLLRLWLIQLRYAATRELAFRANFFVWVIVELSWFVLQLAFVDVVYQHVDSIAGWSRPQMIVLVATNQLIQQIFTAFLMPGLVKLPELVRDGKLDFVLLKPAPPQFLISTSQLEIGPLANALIAMAVVVFGLQELQITPSLPSILLYGLLILAGLLTHYALLLSLVSLTFWIVQAESVLLGYYSIFQVARLPREAATGWFRIFFTFALPLLLVANIPAATLLHGFQILPILLFLLTCLTAALFASLFFHLGLRRYQSASS</sequence>
<dbReference type="PANTHER" id="PTHR36833:SF2">
    <property type="entry name" value="SLR0610 PROTEIN"/>
    <property type="match status" value="1"/>
</dbReference>
<dbReference type="InterPro" id="IPR010390">
    <property type="entry name" value="ABC-2_transporter-like"/>
</dbReference>
<reference evidence="2 3" key="1">
    <citation type="submission" date="2015-10" db="EMBL/GenBank/DDBJ databases">
        <title>Metagenome-Assembled Genomes uncover a global brackish microbiome.</title>
        <authorList>
            <person name="Hugerth L.W."/>
            <person name="Larsson J."/>
            <person name="Alneberg J."/>
            <person name="Lindh M.V."/>
            <person name="Legrand C."/>
            <person name="Pinhassi J."/>
            <person name="Andersson A.F."/>
        </authorList>
    </citation>
    <scope>NUCLEOTIDE SEQUENCE [LARGE SCALE GENOMIC DNA]</scope>
    <source>
        <strain evidence="2">BACL18 MAG-120507-bin52</strain>
    </source>
</reference>
<gene>
    <name evidence="2" type="ORF">ABR82_00230</name>
</gene>
<dbReference type="EMBL" id="LIBO01000014">
    <property type="protein sequence ID" value="KRO63006.1"/>
    <property type="molecule type" value="Genomic_DNA"/>
</dbReference>
<keyword evidence="1" id="KW-1133">Transmembrane helix</keyword>
<name>A0A0R2RK99_9BACT</name>
<dbReference type="Pfam" id="PF06182">
    <property type="entry name" value="ABC2_membrane_6"/>
    <property type="match status" value="1"/>
</dbReference>
<accession>A0A0R2RK99</accession>
<proteinExistence type="predicted"/>
<feature type="transmembrane region" description="Helical" evidence="1">
    <location>
        <begin position="30"/>
        <end position="54"/>
    </location>
</feature>
<dbReference type="AlphaFoldDB" id="A0A0R2RK99"/>
<keyword evidence="1" id="KW-0472">Membrane</keyword>
<dbReference type="Proteomes" id="UP000051269">
    <property type="component" value="Unassembled WGS sequence"/>
</dbReference>
<feature type="transmembrane region" description="Helical" evidence="1">
    <location>
        <begin position="149"/>
        <end position="167"/>
    </location>
</feature>
<evidence type="ECO:0000313" key="3">
    <source>
        <dbReference type="Proteomes" id="UP000051269"/>
    </source>
</evidence>
<feature type="transmembrane region" description="Helical" evidence="1">
    <location>
        <begin position="173"/>
        <end position="191"/>
    </location>
</feature>
<feature type="transmembrane region" description="Helical" evidence="1">
    <location>
        <begin position="235"/>
        <end position="257"/>
    </location>
</feature>
<comment type="caution">
    <text evidence="2">The sequence shown here is derived from an EMBL/GenBank/DDBJ whole genome shotgun (WGS) entry which is preliminary data.</text>
</comment>
<evidence type="ECO:0000256" key="1">
    <source>
        <dbReference type="SAM" id="Phobius"/>
    </source>
</evidence>
<evidence type="ECO:0008006" key="4">
    <source>
        <dbReference type="Google" id="ProtNLM"/>
    </source>
</evidence>
<dbReference type="PANTHER" id="PTHR36833">
    <property type="entry name" value="SLR0610 PROTEIN-RELATED"/>
    <property type="match status" value="1"/>
</dbReference>
<feature type="transmembrane region" description="Helical" evidence="1">
    <location>
        <begin position="120"/>
        <end position="137"/>
    </location>
</feature>
<protein>
    <recommendedName>
        <fullName evidence="4">ABC transporter permease</fullName>
    </recommendedName>
</protein>
<feature type="transmembrane region" description="Helical" evidence="1">
    <location>
        <begin position="203"/>
        <end position="223"/>
    </location>
</feature>
<evidence type="ECO:0000313" key="2">
    <source>
        <dbReference type="EMBL" id="KRO63006.1"/>
    </source>
</evidence>
<keyword evidence="1" id="KW-0812">Transmembrane</keyword>
<organism evidence="2 3">
    <name type="scientific">Verrucomicrobia subdivision 6 bacterium BACL9 MAG-120507-bin52</name>
    <dbReference type="NCBI Taxonomy" id="1655590"/>
    <lineage>
        <taxon>Bacteria</taxon>
        <taxon>Pseudomonadati</taxon>
        <taxon>Verrucomicrobiota</taxon>
        <taxon>Verrucomicrobiia</taxon>
        <taxon>Verrucomicrobiales</taxon>
        <taxon>Verrucomicrobia subdivision 6</taxon>
    </lineage>
</organism>